<evidence type="ECO:0000313" key="3">
    <source>
        <dbReference type="EMBL" id="CRX37837.1"/>
    </source>
</evidence>
<name>A0A0H5DNL3_9BACT</name>
<accession>A0A0H5DNL3</accession>
<proteinExistence type="predicted"/>
<feature type="domain" description="Macro" evidence="2">
    <location>
        <begin position="122"/>
        <end position="319"/>
    </location>
</feature>
<evidence type="ECO:0000256" key="1">
    <source>
        <dbReference type="SAM" id="Phobius"/>
    </source>
</evidence>
<dbReference type="PROSITE" id="PS51154">
    <property type="entry name" value="MACRO"/>
    <property type="match status" value="1"/>
</dbReference>
<dbReference type="RefSeq" id="WP_098037687.1">
    <property type="nucleotide sequence ID" value="NZ_CWGJ01000006.1"/>
</dbReference>
<protein>
    <submittedName>
        <fullName evidence="3">Putative membrane protein</fullName>
    </submittedName>
</protein>
<dbReference type="InterPro" id="IPR043472">
    <property type="entry name" value="Macro_dom-like"/>
</dbReference>
<feature type="transmembrane region" description="Helical" evidence="1">
    <location>
        <begin position="30"/>
        <end position="53"/>
    </location>
</feature>
<keyword evidence="1" id="KW-0812">Transmembrane</keyword>
<evidence type="ECO:0000259" key="2">
    <source>
        <dbReference type="PROSITE" id="PS51154"/>
    </source>
</evidence>
<evidence type="ECO:0000313" key="4">
    <source>
        <dbReference type="Proteomes" id="UP000220251"/>
    </source>
</evidence>
<dbReference type="EMBL" id="CWGJ01000006">
    <property type="protein sequence ID" value="CRX37837.1"/>
    <property type="molecule type" value="Genomic_DNA"/>
</dbReference>
<dbReference type="PANTHER" id="PTHR11106">
    <property type="entry name" value="GANGLIOSIDE INDUCED DIFFERENTIATION ASSOCIATED PROTEIN 2-RELATED"/>
    <property type="match status" value="1"/>
</dbReference>
<reference evidence="4" key="1">
    <citation type="submission" date="2015-06" db="EMBL/GenBank/DDBJ databases">
        <authorList>
            <person name="Bertelli C."/>
        </authorList>
    </citation>
    <scope>NUCLEOTIDE SEQUENCE [LARGE SCALE GENOMIC DNA]</scope>
    <source>
        <strain evidence="4">CRIB-30</strain>
    </source>
</reference>
<dbReference type="InterPro" id="IPR002589">
    <property type="entry name" value="Macro_dom"/>
</dbReference>
<dbReference type="Pfam" id="PF01661">
    <property type="entry name" value="Macro"/>
    <property type="match status" value="1"/>
</dbReference>
<keyword evidence="1" id="KW-0472">Membrane</keyword>
<organism evidence="3 4">
    <name type="scientific">Estrella lausannensis</name>
    <dbReference type="NCBI Taxonomy" id="483423"/>
    <lineage>
        <taxon>Bacteria</taxon>
        <taxon>Pseudomonadati</taxon>
        <taxon>Chlamydiota</taxon>
        <taxon>Chlamydiia</taxon>
        <taxon>Parachlamydiales</taxon>
        <taxon>Candidatus Criblamydiaceae</taxon>
        <taxon>Estrella</taxon>
    </lineage>
</organism>
<gene>
    <name evidence="3" type="ORF">ELAC_0482</name>
</gene>
<sequence length="319" mass="35107">MAPLTVTGFFKYFVFHPDDQALSKSDQQKALVGSIAFGVLTLGLGHLFCRLFLYDRKFSRIDNPTKSSLLFNAAVLQKNVEKDRALVPVVKRGNNSLVTTEVKQPQQKEKILPKQETVIQPKKLTEAKFGEVSVKVTGSGDLCKDKADAVVNAANEGLKVDRFCGGVCKAIFQSGGTEIHKECQAYLKNIGKKEVEAGHAMISGPGNMTNTKKIIHAVGPRWSDKDTPKVKEKKKLALYDSYYNSLLRAHENGLTSILFPSIGTGIFKFPMELAGPIAIKAFKDFAANYPHSPLKDITLIAWGEAFDTYGPELIRQAKS</sequence>
<dbReference type="AlphaFoldDB" id="A0A0H5DNL3"/>
<dbReference type="OrthoDB" id="6194521at2"/>
<dbReference type="Gene3D" id="3.40.220.10">
    <property type="entry name" value="Leucine Aminopeptidase, subunit E, domain 1"/>
    <property type="match status" value="1"/>
</dbReference>
<dbReference type="Proteomes" id="UP000220251">
    <property type="component" value="Unassembled WGS sequence"/>
</dbReference>
<keyword evidence="1" id="KW-1133">Transmembrane helix</keyword>
<keyword evidence="4" id="KW-1185">Reference proteome</keyword>
<dbReference type="SMART" id="SM00506">
    <property type="entry name" value="A1pp"/>
    <property type="match status" value="1"/>
</dbReference>
<dbReference type="SUPFAM" id="SSF52949">
    <property type="entry name" value="Macro domain-like"/>
    <property type="match status" value="1"/>
</dbReference>